<dbReference type="Pfam" id="PF00563">
    <property type="entry name" value="EAL"/>
    <property type="match status" value="1"/>
</dbReference>
<dbReference type="InterPro" id="IPR029787">
    <property type="entry name" value="Nucleotide_cyclase"/>
</dbReference>
<dbReference type="InterPro" id="IPR001633">
    <property type="entry name" value="EAL_dom"/>
</dbReference>
<dbReference type="Gene3D" id="3.30.70.270">
    <property type="match status" value="1"/>
</dbReference>
<dbReference type="CDD" id="cd01948">
    <property type="entry name" value="EAL"/>
    <property type="match status" value="1"/>
</dbReference>
<feature type="domain" description="GGDEF" evidence="2">
    <location>
        <begin position="223"/>
        <end position="356"/>
    </location>
</feature>
<dbReference type="NCBIfam" id="TIGR00254">
    <property type="entry name" value="GGDEF"/>
    <property type="match status" value="1"/>
</dbReference>
<protein>
    <submittedName>
        <fullName evidence="3">Diguanylate cyclase/phosphodiesterase (GGDEF &amp; EAL domains) with PAS/PAC sensor(S)</fullName>
    </submittedName>
</protein>
<dbReference type="InterPro" id="IPR035919">
    <property type="entry name" value="EAL_sf"/>
</dbReference>
<dbReference type="InterPro" id="IPR043128">
    <property type="entry name" value="Rev_trsase/Diguanyl_cyclase"/>
</dbReference>
<dbReference type="SMART" id="SM00052">
    <property type="entry name" value="EAL"/>
    <property type="match status" value="1"/>
</dbReference>
<evidence type="ECO:0000259" key="2">
    <source>
        <dbReference type="PROSITE" id="PS50887"/>
    </source>
</evidence>
<dbReference type="PANTHER" id="PTHR44757:SF2">
    <property type="entry name" value="BIOFILM ARCHITECTURE MAINTENANCE PROTEIN MBAA"/>
    <property type="match status" value="1"/>
</dbReference>
<name>A0A3B0XDT1_9ZZZZ</name>
<organism evidence="3">
    <name type="scientific">hydrothermal vent metagenome</name>
    <dbReference type="NCBI Taxonomy" id="652676"/>
    <lineage>
        <taxon>unclassified sequences</taxon>
        <taxon>metagenomes</taxon>
        <taxon>ecological metagenomes</taxon>
    </lineage>
</organism>
<dbReference type="Gene3D" id="3.30.450.40">
    <property type="match status" value="1"/>
</dbReference>
<dbReference type="FunFam" id="3.20.20.450:FF:000001">
    <property type="entry name" value="Cyclic di-GMP phosphodiesterase yahA"/>
    <property type="match status" value="1"/>
</dbReference>
<dbReference type="InterPro" id="IPR029016">
    <property type="entry name" value="GAF-like_dom_sf"/>
</dbReference>
<dbReference type="PIRSF" id="PIRSF005925">
    <property type="entry name" value="Dos"/>
    <property type="match status" value="1"/>
</dbReference>
<feature type="domain" description="EAL" evidence="1">
    <location>
        <begin position="365"/>
        <end position="618"/>
    </location>
</feature>
<dbReference type="InterPro" id="IPR000160">
    <property type="entry name" value="GGDEF_dom"/>
</dbReference>
<dbReference type="InterPro" id="IPR003018">
    <property type="entry name" value="GAF"/>
</dbReference>
<dbReference type="FunFam" id="3.30.70.270:FF:000001">
    <property type="entry name" value="Diguanylate cyclase domain protein"/>
    <property type="match status" value="1"/>
</dbReference>
<reference evidence="3" key="1">
    <citation type="submission" date="2018-06" db="EMBL/GenBank/DDBJ databases">
        <authorList>
            <person name="Zhirakovskaya E."/>
        </authorList>
    </citation>
    <scope>NUCLEOTIDE SEQUENCE</scope>
</reference>
<sequence length="619" mass="68863">MQNEIDLDINAPDYMQQQNKRLLILEKEILEAVAVGKGPQSILDSLCEAAEVCTTTFSASIMLLNSSEQVLYVRSAPTISEKAIQLLNGIVPGPAAASCGTAVYCGEPVYVENTSTDFRWVDYQQYCTEFNILSSWSHPIKTKDDQTIGSFALSSSVTVQPTSFQKRLLSVAANIAGIILQREKNETELWELAHKDIITGIPNRVLLNQRLNHAIECAERQKTNLALFFIDIDNFKKINDNHGHKMGDRVLTETASRISVCIRTGDTLARYGGDEFVLLAENLSESYNAGLIAEKIISSLSKKMTVNDIELIITSSIGISIYPDDGTNAETLLKHADTAMYQAKTNGKNRFICYEPALTEAIQYRLKMEDELKKALIENEFIMHYQPQYHTENNTITSVEALIRWQHPEKALLFPDEFIPIAEQSGLIRPIGQWALHQACLQGKKWLDKGLSIEKMAVNMSAMQLTKGCYKKVQSILDEAGFPASNLEIEITESLMIQQSSDTIAELNLMQNAGISISLDDFGTGYSSLGQLQLLPINKLKIDRSFVTDIPGNKNDEIIAKTIIAMGNSLGLKVIAEGVETQDQADFLLKHGCDSFQGFLFSRPLTAHKLEELYTDKSV</sequence>
<dbReference type="AlphaFoldDB" id="A0A3B0XDT1"/>
<dbReference type="PANTHER" id="PTHR44757">
    <property type="entry name" value="DIGUANYLATE CYCLASE DGCP"/>
    <property type="match status" value="1"/>
</dbReference>
<gene>
    <name evidence="3" type="ORF">MNBD_GAMMA11-1158</name>
</gene>
<dbReference type="Gene3D" id="3.20.20.450">
    <property type="entry name" value="EAL domain"/>
    <property type="match status" value="1"/>
</dbReference>
<dbReference type="SMART" id="SM00267">
    <property type="entry name" value="GGDEF"/>
    <property type="match status" value="1"/>
</dbReference>
<evidence type="ECO:0000259" key="1">
    <source>
        <dbReference type="PROSITE" id="PS50883"/>
    </source>
</evidence>
<evidence type="ECO:0000313" key="3">
    <source>
        <dbReference type="EMBL" id="VAW59749.1"/>
    </source>
</evidence>
<dbReference type="Pfam" id="PF00990">
    <property type="entry name" value="GGDEF"/>
    <property type="match status" value="1"/>
</dbReference>
<dbReference type="EMBL" id="UOFG01000095">
    <property type="protein sequence ID" value="VAW59749.1"/>
    <property type="molecule type" value="Genomic_DNA"/>
</dbReference>
<dbReference type="CDD" id="cd01949">
    <property type="entry name" value="GGDEF"/>
    <property type="match status" value="1"/>
</dbReference>
<proteinExistence type="predicted"/>
<dbReference type="SUPFAM" id="SSF55073">
    <property type="entry name" value="Nucleotide cyclase"/>
    <property type="match status" value="1"/>
</dbReference>
<accession>A0A3B0XDT1</accession>
<dbReference type="InterPro" id="IPR052155">
    <property type="entry name" value="Biofilm_reg_signaling"/>
</dbReference>
<dbReference type="PROSITE" id="PS50883">
    <property type="entry name" value="EAL"/>
    <property type="match status" value="1"/>
</dbReference>
<dbReference type="Pfam" id="PF13185">
    <property type="entry name" value="GAF_2"/>
    <property type="match status" value="1"/>
</dbReference>
<dbReference type="PROSITE" id="PS50887">
    <property type="entry name" value="GGDEF"/>
    <property type="match status" value="1"/>
</dbReference>
<dbReference type="SUPFAM" id="SSF141868">
    <property type="entry name" value="EAL domain-like"/>
    <property type="match status" value="1"/>
</dbReference>
<dbReference type="InterPro" id="IPR012226">
    <property type="entry name" value="Diguanyl_cyclase/Pdiesterase"/>
</dbReference>
<dbReference type="SUPFAM" id="SSF55781">
    <property type="entry name" value="GAF domain-like"/>
    <property type="match status" value="1"/>
</dbReference>